<dbReference type="InterPro" id="IPR015943">
    <property type="entry name" value="WD40/YVTN_repeat-like_dom_sf"/>
</dbReference>
<dbReference type="PROSITE" id="PS50082">
    <property type="entry name" value="WD_REPEATS_2"/>
    <property type="match status" value="6"/>
</dbReference>
<dbReference type="PANTHER" id="PTHR22847">
    <property type="entry name" value="WD40 REPEAT PROTEIN"/>
    <property type="match status" value="1"/>
</dbReference>
<keyword evidence="6" id="KW-0418">Kinase</keyword>
<comment type="caution">
    <text evidence="6">The sequence shown here is derived from an EMBL/GenBank/DDBJ whole genome shotgun (WGS) entry which is preliminary data.</text>
</comment>
<keyword evidence="6" id="KW-0687">Ribonucleoprotein</keyword>
<dbReference type="Gene3D" id="1.10.510.10">
    <property type="entry name" value="Transferase(Phosphotransferase) domain 1"/>
    <property type="match status" value="1"/>
</dbReference>
<evidence type="ECO:0000256" key="1">
    <source>
        <dbReference type="ARBA" id="ARBA00022574"/>
    </source>
</evidence>
<dbReference type="SMART" id="SM00320">
    <property type="entry name" value="WD40"/>
    <property type="match status" value="7"/>
</dbReference>
<dbReference type="Pfam" id="PF00400">
    <property type="entry name" value="WD40"/>
    <property type="match status" value="6"/>
</dbReference>
<dbReference type="PROSITE" id="PS50011">
    <property type="entry name" value="PROTEIN_KINASE_DOM"/>
    <property type="match status" value="1"/>
</dbReference>
<feature type="repeat" description="WD" evidence="3">
    <location>
        <begin position="411"/>
        <end position="454"/>
    </location>
</feature>
<protein>
    <submittedName>
        <fullName evidence="6">Serine/threonine-protein kinase</fullName>
        <ecNumber evidence="6">2.7.11.1</ecNumber>
    </submittedName>
</protein>
<dbReference type="InterPro" id="IPR020472">
    <property type="entry name" value="WD40_PAC1"/>
</dbReference>
<dbReference type="Proteomes" id="UP001595698">
    <property type="component" value="Unassembled WGS sequence"/>
</dbReference>
<dbReference type="EMBL" id="JBHSBC010000004">
    <property type="protein sequence ID" value="MFC3979855.1"/>
    <property type="molecule type" value="Genomic_DNA"/>
</dbReference>
<dbReference type="PROSITE" id="PS50294">
    <property type="entry name" value="WD_REPEATS_REGION"/>
    <property type="match status" value="6"/>
</dbReference>
<dbReference type="EC" id="2.7.11.1" evidence="6"/>
<dbReference type="PANTHER" id="PTHR22847:SF637">
    <property type="entry name" value="WD REPEAT DOMAIN 5B"/>
    <property type="match status" value="1"/>
</dbReference>
<evidence type="ECO:0000259" key="5">
    <source>
        <dbReference type="PROSITE" id="PS50011"/>
    </source>
</evidence>
<feature type="repeat" description="WD" evidence="3">
    <location>
        <begin position="456"/>
        <end position="499"/>
    </location>
</feature>
<feature type="region of interest" description="Disordered" evidence="4">
    <location>
        <begin position="280"/>
        <end position="315"/>
    </location>
</feature>
<sequence length="675" mass="70326">MPDAGPLKATDPRRIGVHDLLGVLGSGGQGTVYLGRGPSGQQVAVKVLHARVVENTTEMRRFEREVALARQVAAFCTATVLEAGFSEGRPYLVSEYVPGPSLQELVATDGPRTGSGLERLAIATATALDAIHRAGIVHRDFKPTNVIMGPEGPVVIDFGIARILEGTDATTVSALVGTPAYLAPEQLANQPASAASDLFAWAATMVYAATGRRAFAGEHAAAIMGTILNSEPDLDGVPEPLRALLAACLAKDPRDRPGIGEVLAMLTGRIPAEPYEMETVTESPAPAPDGSAVSGAVTPNPAAERDMISTGDRPVRRSFPRGRAGWITAAAGVVVVVLGVVFWPFSREPVTSAAPATAAAVVPGVVGTQSDDIWAVAAAQVDGRPVAVTGSADDTAQVWDLTTRTPVGDPLRGHTEDVSAVAIGQVDGRPVAVTGSADDTVRVWDLVTRQPVGDPMRGHTEDVYAVAVTQVDGRPVAVTGSGDDTVRVWDLTTRQPVGEPMKGHTEDVWAVAVGQLNGRPVAVTGGVDDTIRVWDLTTRRPVGEPITGHTGDVYGVAVTRLDGRPVVVSSSEDDTVRVWDLATHQPVGQPMVGHTGNVTSVAVGQVGGRTVAVTGSWDRSVRLWDLTSRRPVGEPFTGHTSTVYGVAVTRIGGRAVAVSGSRDTAVRVWDLGPAS</sequence>
<keyword evidence="6" id="KW-0689">Ribosomal protein</keyword>
<dbReference type="CDD" id="cd14014">
    <property type="entry name" value="STKc_PknB_like"/>
    <property type="match status" value="1"/>
</dbReference>
<dbReference type="SUPFAM" id="SSF56112">
    <property type="entry name" value="Protein kinase-like (PK-like)"/>
    <property type="match status" value="1"/>
</dbReference>
<feature type="domain" description="Protein kinase" evidence="5">
    <location>
        <begin position="18"/>
        <end position="276"/>
    </location>
</feature>
<accession>A0ABV8EXE4</accession>
<keyword evidence="6" id="KW-0808">Transferase</keyword>
<dbReference type="InterPro" id="IPR000719">
    <property type="entry name" value="Prot_kinase_dom"/>
</dbReference>
<dbReference type="InterPro" id="IPR008271">
    <property type="entry name" value="Ser/Thr_kinase_AS"/>
</dbReference>
<organism evidence="6 7">
    <name type="scientific">Streptosporangium jomthongense</name>
    <dbReference type="NCBI Taxonomy" id="1193683"/>
    <lineage>
        <taxon>Bacteria</taxon>
        <taxon>Bacillati</taxon>
        <taxon>Actinomycetota</taxon>
        <taxon>Actinomycetes</taxon>
        <taxon>Streptosporangiales</taxon>
        <taxon>Streptosporangiaceae</taxon>
        <taxon>Streptosporangium</taxon>
    </lineage>
</organism>
<feature type="repeat" description="WD" evidence="3">
    <location>
        <begin position="501"/>
        <end position="544"/>
    </location>
</feature>
<proteinExistence type="predicted"/>
<dbReference type="CDD" id="cd00200">
    <property type="entry name" value="WD40"/>
    <property type="match status" value="1"/>
</dbReference>
<feature type="repeat" description="WD" evidence="3">
    <location>
        <begin position="591"/>
        <end position="634"/>
    </location>
</feature>
<evidence type="ECO:0000256" key="2">
    <source>
        <dbReference type="ARBA" id="ARBA00022737"/>
    </source>
</evidence>
<dbReference type="InterPro" id="IPR019775">
    <property type="entry name" value="WD40_repeat_CS"/>
</dbReference>
<dbReference type="GO" id="GO:0004674">
    <property type="term" value="F:protein serine/threonine kinase activity"/>
    <property type="evidence" value="ECO:0007669"/>
    <property type="project" value="UniProtKB-EC"/>
</dbReference>
<dbReference type="PRINTS" id="PR00320">
    <property type="entry name" value="GPROTEINBRPT"/>
</dbReference>
<dbReference type="InterPro" id="IPR036322">
    <property type="entry name" value="WD40_repeat_dom_sf"/>
</dbReference>
<dbReference type="GO" id="GO:0005840">
    <property type="term" value="C:ribosome"/>
    <property type="evidence" value="ECO:0007669"/>
    <property type="project" value="UniProtKB-KW"/>
</dbReference>
<dbReference type="SUPFAM" id="SSF50978">
    <property type="entry name" value="WD40 repeat-like"/>
    <property type="match status" value="1"/>
</dbReference>
<dbReference type="PROSITE" id="PS00678">
    <property type="entry name" value="WD_REPEATS_1"/>
    <property type="match status" value="6"/>
</dbReference>
<dbReference type="Gene3D" id="2.130.10.10">
    <property type="entry name" value="YVTN repeat-like/Quinoprotein amine dehydrogenase"/>
    <property type="match status" value="2"/>
</dbReference>
<dbReference type="InterPro" id="IPR001680">
    <property type="entry name" value="WD40_rpt"/>
</dbReference>
<dbReference type="Pfam" id="PF00069">
    <property type="entry name" value="Pkinase"/>
    <property type="match status" value="1"/>
</dbReference>
<dbReference type="RefSeq" id="WP_386188718.1">
    <property type="nucleotide sequence ID" value="NZ_JBHSBC010000004.1"/>
</dbReference>
<dbReference type="InterPro" id="IPR011009">
    <property type="entry name" value="Kinase-like_dom_sf"/>
</dbReference>
<dbReference type="PROSITE" id="PS00108">
    <property type="entry name" value="PROTEIN_KINASE_ST"/>
    <property type="match status" value="1"/>
</dbReference>
<reference evidence="7" key="1">
    <citation type="journal article" date="2019" name="Int. J. Syst. Evol. Microbiol.">
        <title>The Global Catalogue of Microorganisms (GCM) 10K type strain sequencing project: providing services to taxonomists for standard genome sequencing and annotation.</title>
        <authorList>
            <consortium name="The Broad Institute Genomics Platform"/>
            <consortium name="The Broad Institute Genome Sequencing Center for Infectious Disease"/>
            <person name="Wu L."/>
            <person name="Ma J."/>
        </authorList>
    </citation>
    <scope>NUCLEOTIDE SEQUENCE [LARGE SCALE GENOMIC DNA]</scope>
    <source>
        <strain evidence="7">TBRC 7912</strain>
    </source>
</reference>
<name>A0ABV8EXE4_9ACTN</name>
<dbReference type="Gene3D" id="3.30.200.20">
    <property type="entry name" value="Phosphorylase Kinase, domain 1"/>
    <property type="match status" value="1"/>
</dbReference>
<keyword evidence="7" id="KW-1185">Reference proteome</keyword>
<evidence type="ECO:0000313" key="7">
    <source>
        <dbReference type="Proteomes" id="UP001595698"/>
    </source>
</evidence>
<evidence type="ECO:0000313" key="6">
    <source>
        <dbReference type="EMBL" id="MFC3979855.1"/>
    </source>
</evidence>
<feature type="repeat" description="WD" evidence="3">
    <location>
        <begin position="636"/>
        <end position="675"/>
    </location>
</feature>
<keyword evidence="1 3" id="KW-0853">WD repeat</keyword>
<evidence type="ECO:0000256" key="3">
    <source>
        <dbReference type="PROSITE-ProRule" id="PRU00221"/>
    </source>
</evidence>
<evidence type="ECO:0000256" key="4">
    <source>
        <dbReference type="SAM" id="MobiDB-lite"/>
    </source>
</evidence>
<gene>
    <name evidence="6" type="ORF">ACFOYY_06980</name>
</gene>
<feature type="repeat" description="WD" evidence="3">
    <location>
        <begin position="546"/>
        <end position="589"/>
    </location>
</feature>
<keyword evidence="2" id="KW-0677">Repeat</keyword>